<evidence type="ECO:0000256" key="5">
    <source>
        <dbReference type="ARBA" id="ARBA00023180"/>
    </source>
</evidence>
<dbReference type="PROSITE" id="PS00217">
    <property type="entry name" value="SUGAR_TRANSPORT_2"/>
    <property type="match status" value="1"/>
</dbReference>
<dbReference type="InterPro" id="IPR003663">
    <property type="entry name" value="Sugar/inositol_transpt"/>
</dbReference>
<sequence>MYVCRFRLFDILRGWWIDKDSDSGGNNHGNSDGDIRSTFLKQCFAACGPLLLTVVSGMTFGYSAVLIPQLQTVNNTNSTNVIRINREEASWVASLAVLPMAAGTLIGGILIQKYGRKTTHLIMCLPFSMGWAVMYFAINLEMLLTGRFITGLCSGILTPATGVYIGETSEPKYRGVLLGGVALSVSMGLLLSHVIGTFFTWQTTALITSTIPILSLFLMLLVPESPAWLIQKGRADTATRAFEWLRGRSDDANRELQEMLARQKNMENNHDDNGLKEMLRKEFLKPMGLLIVFFITSQWTGVNAVNFYSVTLMKQTLDNVNEYLATFVIDCIRLGASIVSCVLLRRVGRRPLILTGGLGTILSLFTLSAFIYITKYLSVSSRTISIIPLLSLVVYTFFVTAGFVSLPWNLLGELIPLKQRSTGSGVASCIAYLSIFSVVKTMPEMFEVIGPEGTFLVYGMMGLIGTVFIYCCLPETRGKTLDEIEEYFSGATEKR</sequence>
<dbReference type="Pfam" id="PF00083">
    <property type="entry name" value="Sugar_tr"/>
    <property type="match status" value="1"/>
</dbReference>
<feature type="transmembrane region" description="Helical" evidence="6">
    <location>
        <begin position="43"/>
        <end position="69"/>
    </location>
</feature>
<keyword evidence="3 6" id="KW-1133">Transmembrane helix</keyword>
<comment type="caution">
    <text evidence="8">The sequence shown here is derived from an EMBL/GenBank/DDBJ whole genome shotgun (WGS) entry which is preliminary data.</text>
</comment>
<dbReference type="SUPFAM" id="SSF103473">
    <property type="entry name" value="MFS general substrate transporter"/>
    <property type="match status" value="1"/>
</dbReference>
<feature type="transmembrane region" description="Helical" evidence="6">
    <location>
        <begin position="323"/>
        <end position="344"/>
    </location>
</feature>
<proteinExistence type="predicted"/>
<evidence type="ECO:0000256" key="4">
    <source>
        <dbReference type="ARBA" id="ARBA00023136"/>
    </source>
</evidence>
<feature type="transmembrane region" description="Helical" evidence="6">
    <location>
        <begin position="89"/>
        <end position="111"/>
    </location>
</feature>
<comment type="subcellular location">
    <subcellularLocation>
        <location evidence="1">Membrane</location>
        <topology evidence="1">Multi-pass membrane protein</topology>
    </subcellularLocation>
</comment>
<dbReference type="InterPro" id="IPR036259">
    <property type="entry name" value="MFS_trans_sf"/>
</dbReference>
<dbReference type="InterPro" id="IPR020846">
    <property type="entry name" value="MFS_dom"/>
</dbReference>
<dbReference type="PRINTS" id="PR00171">
    <property type="entry name" value="SUGRTRNSPORT"/>
</dbReference>
<gene>
    <name evidence="8" type="ORF">GWI33_019315</name>
</gene>
<evidence type="ECO:0000256" key="2">
    <source>
        <dbReference type="ARBA" id="ARBA00022692"/>
    </source>
</evidence>
<feature type="transmembrane region" description="Helical" evidence="6">
    <location>
        <begin position="177"/>
        <end position="199"/>
    </location>
</feature>
<name>A0A834HU13_RHYFE</name>
<reference evidence="8" key="1">
    <citation type="submission" date="2020-08" db="EMBL/GenBank/DDBJ databases">
        <title>Genome sequencing and assembly of the red palm weevil Rhynchophorus ferrugineus.</title>
        <authorList>
            <person name="Dias G.B."/>
            <person name="Bergman C.M."/>
            <person name="Manee M."/>
        </authorList>
    </citation>
    <scope>NUCLEOTIDE SEQUENCE</scope>
    <source>
        <strain evidence="8">AA-2017</strain>
        <tissue evidence="8">Whole larva</tissue>
    </source>
</reference>
<feature type="transmembrane region" description="Helical" evidence="6">
    <location>
        <begin position="205"/>
        <end position="222"/>
    </location>
</feature>
<protein>
    <recommendedName>
        <fullName evidence="7">Major facilitator superfamily (MFS) profile domain-containing protein</fullName>
    </recommendedName>
</protein>
<accession>A0A834HU13</accession>
<feature type="transmembrane region" description="Helical" evidence="6">
    <location>
        <begin position="351"/>
        <end position="374"/>
    </location>
</feature>
<dbReference type="Gene3D" id="1.20.1250.20">
    <property type="entry name" value="MFS general substrate transporter like domains"/>
    <property type="match status" value="1"/>
</dbReference>
<keyword evidence="4 6" id="KW-0472">Membrane</keyword>
<dbReference type="InterPro" id="IPR005829">
    <property type="entry name" value="Sugar_transporter_CS"/>
</dbReference>
<feature type="domain" description="Major facilitator superfamily (MFS) profile" evidence="7">
    <location>
        <begin position="49"/>
        <end position="477"/>
    </location>
</feature>
<dbReference type="PANTHER" id="PTHR48021:SF68">
    <property type="entry name" value="MAJOR FACILITATOR SUPERFAMILY (MFS) PROFILE DOMAIN-CONTAINING PROTEIN"/>
    <property type="match status" value="1"/>
</dbReference>
<keyword evidence="5" id="KW-0325">Glycoprotein</keyword>
<dbReference type="PANTHER" id="PTHR48021">
    <property type="match status" value="1"/>
</dbReference>
<dbReference type="AlphaFoldDB" id="A0A834HU13"/>
<dbReference type="InterPro" id="IPR005828">
    <property type="entry name" value="MFS_sugar_transport-like"/>
</dbReference>
<evidence type="ECO:0000313" key="9">
    <source>
        <dbReference type="Proteomes" id="UP000625711"/>
    </source>
</evidence>
<dbReference type="InterPro" id="IPR050549">
    <property type="entry name" value="MFS_Trehalose_Transporter"/>
</dbReference>
<keyword evidence="9" id="KW-1185">Reference proteome</keyword>
<feature type="transmembrane region" description="Helical" evidence="6">
    <location>
        <begin position="455"/>
        <end position="473"/>
    </location>
</feature>
<dbReference type="Proteomes" id="UP000625711">
    <property type="component" value="Unassembled WGS sequence"/>
</dbReference>
<evidence type="ECO:0000256" key="3">
    <source>
        <dbReference type="ARBA" id="ARBA00022989"/>
    </source>
</evidence>
<evidence type="ECO:0000256" key="6">
    <source>
        <dbReference type="SAM" id="Phobius"/>
    </source>
</evidence>
<organism evidence="8 9">
    <name type="scientific">Rhynchophorus ferrugineus</name>
    <name type="common">Red palm weevil</name>
    <name type="synonym">Curculio ferrugineus</name>
    <dbReference type="NCBI Taxonomy" id="354439"/>
    <lineage>
        <taxon>Eukaryota</taxon>
        <taxon>Metazoa</taxon>
        <taxon>Ecdysozoa</taxon>
        <taxon>Arthropoda</taxon>
        <taxon>Hexapoda</taxon>
        <taxon>Insecta</taxon>
        <taxon>Pterygota</taxon>
        <taxon>Neoptera</taxon>
        <taxon>Endopterygota</taxon>
        <taxon>Coleoptera</taxon>
        <taxon>Polyphaga</taxon>
        <taxon>Cucujiformia</taxon>
        <taxon>Curculionidae</taxon>
        <taxon>Dryophthorinae</taxon>
        <taxon>Rhynchophorus</taxon>
    </lineage>
</organism>
<dbReference type="OrthoDB" id="6612291at2759"/>
<evidence type="ECO:0000313" key="8">
    <source>
        <dbReference type="EMBL" id="KAF7267483.1"/>
    </source>
</evidence>
<evidence type="ECO:0000259" key="7">
    <source>
        <dbReference type="PROSITE" id="PS50850"/>
    </source>
</evidence>
<dbReference type="EMBL" id="JAACXV010014418">
    <property type="protein sequence ID" value="KAF7267483.1"/>
    <property type="molecule type" value="Genomic_DNA"/>
</dbReference>
<feature type="transmembrane region" description="Helical" evidence="6">
    <location>
        <begin position="118"/>
        <end position="138"/>
    </location>
</feature>
<evidence type="ECO:0000256" key="1">
    <source>
        <dbReference type="ARBA" id="ARBA00004141"/>
    </source>
</evidence>
<feature type="transmembrane region" description="Helical" evidence="6">
    <location>
        <begin position="144"/>
        <end position="165"/>
    </location>
</feature>
<dbReference type="FunFam" id="1.20.1250.20:FF:000249">
    <property type="entry name" value="facilitated trehalose transporter Tret1"/>
    <property type="match status" value="1"/>
</dbReference>
<dbReference type="GO" id="GO:0022857">
    <property type="term" value="F:transmembrane transporter activity"/>
    <property type="evidence" value="ECO:0007669"/>
    <property type="project" value="InterPro"/>
</dbReference>
<feature type="transmembrane region" description="Helical" evidence="6">
    <location>
        <begin position="288"/>
        <end position="311"/>
    </location>
</feature>
<dbReference type="GO" id="GO:0016020">
    <property type="term" value="C:membrane"/>
    <property type="evidence" value="ECO:0007669"/>
    <property type="project" value="UniProtKB-SubCell"/>
</dbReference>
<keyword evidence="2 6" id="KW-0812">Transmembrane</keyword>
<feature type="transmembrane region" description="Helical" evidence="6">
    <location>
        <begin position="423"/>
        <end position="443"/>
    </location>
</feature>
<feature type="transmembrane region" description="Helical" evidence="6">
    <location>
        <begin position="386"/>
        <end position="411"/>
    </location>
</feature>
<dbReference type="PROSITE" id="PS50850">
    <property type="entry name" value="MFS"/>
    <property type="match status" value="1"/>
</dbReference>